<sequence>MNKSTVNYLLQKDSWLNETETFFLRSGIRNDGTAQAALPPEAPLCRRSTLVSSRTSPLPILFDSDCGAFNALDVDQKEEAFPWAGGVAASSLSFSRFRYRIISLGERCGSSPFDSGGGVPPLRLMRTRFPRRERSNEREAPPQVKPRLLLPV</sequence>
<dbReference type="Proteomes" id="UP001396334">
    <property type="component" value="Unassembled WGS sequence"/>
</dbReference>
<reference evidence="1 2" key="1">
    <citation type="journal article" date="2024" name="G3 (Bethesda)">
        <title>Genome assembly of Hibiscus sabdariffa L. provides insights into metabolisms of medicinal natural products.</title>
        <authorList>
            <person name="Kim T."/>
        </authorList>
    </citation>
    <scope>NUCLEOTIDE SEQUENCE [LARGE SCALE GENOMIC DNA]</scope>
    <source>
        <strain evidence="1">TK-2024</strain>
        <tissue evidence="1">Old leaves</tissue>
    </source>
</reference>
<protein>
    <submittedName>
        <fullName evidence="1">Uncharacterized protein</fullName>
    </submittedName>
</protein>
<evidence type="ECO:0000313" key="1">
    <source>
        <dbReference type="EMBL" id="KAK8491870.1"/>
    </source>
</evidence>
<name>A0ABR2AFC8_9ROSI</name>
<comment type="caution">
    <text evidence="1">The sequence shown here is derived from an EMBL/GenBank/DDBJ whole genome shotgun (WGS) entry which is preliminary data.</text>
</comment>
<dbReference type="EMBL" id="JBBPBN010000257">
    <property type="protein sequence ID" value="KAK8491870.1"/>
    <property type="molecule type" value="Genomic_DNA"/>
</dbReference>
<organism evidence="1 2">
    <name type="scientific">Hibiscus sabdariffa</name>
    <name type="common">roselle</name>
    <dbReference type="NCBI Taxonomy" id="183260"/>
    <lineage>
        <taxon>Eukaryota</taxon>
        <taxon>Viridiplantae</taxon>
        <taxon>Streptophyta</taxon>
        <taxon>Embryophyta</taxon>
        <taxon>Tracheophyta</taxon>
        <taxon>Spermatophyta</taxon>
        <taxon>Magnoliopsida</taxon>
        <taxon>eudicotyledons</taxon>
        <taxon>Gunneridae</taxon>
        <taxon>Pentapetalae</taxon>
        <taxon>rosids</taxon>
        <taxon>malvids</taxon>
        <taxon>Malvales</taxon>
        <taxon>Malvaceae</taxon>
        <taxon>Malvoideae</taxon>
        <taxon>Hibiscus</taxon>
    </lineage>
</organism>
<keyword evidence="2" id="KW-1185">Reference proteome</keyword>
<proteinExistence type="predicted"/>
<evidence type="ECO:0000313" key="2">
    <source>
        <dbReference type="Proteomes" id="UP001396334"/>
    </source>
</evidence>
<accession>A0ABR2AFC8</accession>
<gene>
    <name evidence="1" type="ORF">V6N11_013994</name>
</gene>